<gene>
    <name evidence="11" type="ORF">B0A55_00072</name>
</gene>
<evidence type="ECO:0000256" key="8">
    <source>
        <dbReference type="ARBA" id="ARBA00023034"/>
    </source>
</evidence>
<dbReference type="OrthoDB" id="430354at2759"/>
<dbReference type="Proteomes" id="UP000309340">
    <property type="component" value="Unassembled WGS sequence"/>
</dbReference>
<evidence type="ECO:0000256" key="2">
    <source>
        <dbReference type="ARBA" id="ARBA00004922"/>
    </source>
</evidence>
<evidence type="ECO:0000256" key="6">
    <source>
        <dbReference type="ARBA" id="ARBA00022968"/>
    </source>
</evidence>
<keyword evidence="7 10" id="KW-1133">Transmembrane helix</keyword>
<evidence type="ECO:0000256" key="4">
    <source>
        <dbReference type="ARBA" id="ARBA00022679"/>
    </source>
</evidence>
<name>A0A4U0Y5D3_9PEZI</name>
<keyword evidence="4" id="KW-0808">Transferase</keyword>
<comment type="subcellular location">
    <subcellularLocation>
        <location evidence="1">Golgi apparatus membrane</location>
        <topology evidence="1">Single-pass type II membrane protein</topology>
    </subcellularLocation>
</comment>
<evidence type="ECO:0000256" key="7">
    <source>
        <dbReference type="ARBA" id="ARBA00022989"/>
    </source>
</evidence>
<keyword evidence="9 10" id="KW-0472">Membrane</keyword>
<comment type="similarity">
    <text evidence="3">Belongs to the MNN1/MNT family.</text>
</comment>
<dbReference type="PANTHER" id="PTHR31646">
    <property type="entry name" value="ALPHA-1,2-MANNOSYLTRANSFERASE MNN2"/>
    <property type="match status" value="1"/>
</dbReference>
<keyword evidence="5 10" id="KW-0812">Transmembrane</keyword>
<evidence type="ECO:0000313" key="11">
    <source>
        <dbReference type="EMBL" id="TKA83798.1"/>
    </source>
</evidence>
<reference evidence="11 12" key="1">
    <citation type="submission" date="2017-03" db="EMBL/GenBank/DDBJ databases">
        <title>Genomes of endolithic fungi from Antarctica.</title>
        <authorList>
            <person name="Coleine C."/>
            <person name="Masonjones S."/>
            <person name="Stajich J.E."/>
        </authorList>
    </citation>
    <scope>NUCLEOTIDE SEQUENCE [LARGE SCALE GENOMIC DNA]</scope>
    <source>
        <strain evidence="11 12">CCFEE 5184</strain>
    </source>
</reference>
<dbReference type="InterPro" id="IPR029044">
    <property type="entry name" value="Nucleotide-diphossugar_trans"/>
</dbReference>
<dbReference type="SUPFAM" id="SSF53448">
    <property type="entry name" value="Nucleotide-diphospho-sugar transferases"/>
    <property type="match status" value="1"/>
</dbReference>
<evidence type="ECO:0000256" key="9">
    <source>
        <dbReference type="ARBA" id="ARBA00023136"/>
    </source>
</evidence>
<dbReference type="EMBL" id="NAJQ01000003">
    <property type="protein sequence ID" value="TKA83798.1"/>
    <property type="molecule type" value="Genomic_DNA"/>
</dbReference>
<dbReference type="InterPro" id="IPR022751">
    <property type="entry name" value="Alpha_mannosyltransferase"/>
</dbReference>
<evidence type="ECO:0000256" key="3">
    <source>
        <dbReference type="ARBA" id="ARBA00009105"/>
    </source>
</evidence>
<evidence type="ECO:0000256" key="10">
    <source>
        <dbReference type="SAM" id="Phobius"/>
    </source>
</evidence>
<comment type="pathway">
    <text evidence="2">Protein modification; protein glycosylation.</text>
</comment>
<feature type="transmembrane region" description="Helical" evidence="10">
    <location>
        <begin position="56"/>
        <end position="73"/>
    </location>
</feature>
<evidence type="ECO:0000256" key="1">
    <source>
        <dbReference type="ARBA" id="ARBA00004323"/>
    </source>
</evidence>
<dbReference type="Pfam" id="PF11051">
    <property type="entry name" value="Mannosyl_trans3"/>
    <property type="match status" value="1"/>
</dbReference>
<keyword evidence="6" id="KW-0735">Signal-anchor</keyword>
<dbReference type="AlphaFoldDB" id="A0A4U0Y5D3"/>
<dbReference type="GO" id="GO:0046354">
    <property type="term" value="P:mannan biosynthetic process"/>
    <property type="evidence" value="ECO:0007669"/>
    <property type="project" value="TreeGrafter"/>
</dbReference>
<proteinExistence type="inferred from homology"/>
<dbReference type="GO" id="GO:0000026">
    <property type="term" value="F:alpha-1,2-mannosyltransferase activity"/>
    <property type="evidence" value="ECO:0007669"/>
    <property type="project" value="TreeGrafter"/>
</dbReference>
<dbReference type="STRING" id="329884.A0A4U0Y5D3"/>
<dbReference type="GO" id="GO:0000139">
    <property type="term" value="C:Golgi membrane"/>
    <property type="evidence" value="ECO:0007669"/>
    <property type="project" value="UniProtKB-SubCell"/>
</dbReference>
<organism evidence="11 12">
    <name type="scientific">Friedmanniomyces simplex</name>
    <dbReference type="NCBI Taxonomy" id="329884"/>
    <lineage>
        <taxon>Eukaryota</taxon>
        <taxon>Fungi</taxon>
        <taxon>Dikarya</taxon>
        <taxon>Ascomycota</taxon>
        <taxon>Pezizomycotina</taxon>
        <taxon>Dothideomycetes</taxon>
        <taxon>Dothideomycetidae</taxon>
        <taxon>Mycosphaerellales</taxon>
        <taxon>Teratosphaeriaceae</taxon>
        <taxon>Friedmanniomyces</taxon>
    </lineage>
</organism>
<keyword evidence="8" id="KW-0333">Golgi apparatus</keyword>
<keyword evidence="12" id="KW-1185">Reference proteome</keyword>
<dbReference type="PANTHER" id="PTHR31646:SF1">
    <property type="entry name" value="ALPHA-1,2-MANNOSYLTRANSFERASE MNN2"/>
    <property type="match status" value="1"/>
</dbReference>
<sequence length="593" mass="67449">MDPHEDAPFLGVPIARKTQNRRLSLVNERILRCYDTVSQTLLRLPLPAKSIFARRYLLSALGFLFLTLIFLLLPSQHRISRLATSSSGQGICSTARLNPHKIKPPVDANIEAITSFWPSLKDALEAGGKDMPFLERPPFQTEPPSEDSIRVRTSFLTFEKATRLRDLHATFLRNLPAYPKNTFKGRGIVILAGGRYSEYAATALGVLRESGSALPVEVWRRDEREEKHAWCDEIEREGMACRRLSDYLDTDLLAIADGKEMKVFTMLFSSFEEIIFIDADNMALQPPELLFESEAYKSTGVVLWNDYWKYDSIDWLDYVVSLSGSTSQALWNQTTYESGQIVWHKRRHWDALLLATYYNYYGPDLYYTLLNYGYAGWGDKDTFPLALRALDKPFSTVKNPRDLWVNGLVGDRRAGMLQMDPASLPDSKDAKPTAFFLHATTIKWSHRDFVCDGCLPIWLTDSTTEAFRSRWEDPNAELHPQLQANLRILDPDMLQYMPTMTSSSTSTTGNDTSTIETPLDAEIRIWRAMEYAACRSRAWRHGRTCEVARRYMIATFGFTFALASEPGKNTTLANKGEVWLPSMEAEVCLADPT</sequence>
<comment type="caution">
    <text evidence="11">The sequence shown here is derived from an EMBL/GenBank/DDBJ whole genome shotgun (WGS) entry which is preliminary data.</text>
</comment>
<evidence type="ECO:0000313" key="12">
    <source>
        <dbReference type="Proteomes" id="UP000309340"/>
    </source>
</evidence>
<evidence type="ECO:0000256" key="5">
    <source>
        <dbReference type="ARBA" id="ARBA00022692"/>
    </source>
</evidence>
<protein>
    <submittedName>
        <fullName evidence="11">Uncharacterized protein</fullName>
    </submittedName>
</protein>
<accession>A0A4U0Y5D3</accession>